<dbReference type="PANTHER" id="PTHR22943">
    <property type="entry name" value="7-TRANSMEMBRANE DOMAIN RECEPTOR C.ELEGANS"/>
    <property type="match status" value="1"/>
</dbReference>
<feature type="transmembrane region" description="Helical" evidence="1">
    <location>
        <begin position="41"/>
        <end position="65"/>
    </location>
</feature>
<keyword evidence="1" id="KW-0812">Transmembrane</keyword>
<sequence>NFLLFGTIAVIGFCLMRIDNEFSPSQFSMSNKSKNVSIQLFRALLLQTIIPSCTSYVPLAIVFLWPLF</sequence>
<comment type="caution">
    <text evidence="2">The sequence shown here is derived from an EMBL/GenBank/DDBJ whole genome shotgun (WGS) entry which is preliminary data.</text>
</comment>
<protein>
    <submittedName>
        <fullName evidence="2">Uncharacterized protein</fullName>
    </submittedName>
</protein>
<dbReference type="AlphaFoldDB" id="A0AAV5SEV1"/>
<keyword evidence="1" id="KW-0472">Membrane</keyword>
<dbReference type="Proteomes" id="UP001432027">
    <property type="component" value="Unassembled WGS sequence"/>
</dbReference>
<name>A0AAV5SEV1_9BILA</name>
<keyword evidence="4" id="KW-1185">Reference proteome</keyword>
<dbReference type="PANTHER" id="PTHR22943:SF248">
    <property type="entry name" value="SEVEN TM RECEPTOR"/>
    <property type="match status" value="1"/>
</dbReference>
<dbReference type="EMBL" id="BTSX01000001">
    <property type="protein sequence ID" value="GMS81872.1"/>
    <property type="molecule type" value="Genomic_DNA"/>
</dbReference>
<feature type="non-terminal residue" evidence="2">
    <location>
        <position position="1"/>
    </location>
</feature>
<gene>
    <name evidence="2" type="ORF">PENTCL1PPCAC_4046</name>
    <name evidence="3" type="ORF">PENTCL1PPCAC_4047</name>
</gene>
<dbReference type="EMBL" id="BTSX01000001">
    <property type="protein sequence ID" value="GMS81871.1"/>
    <property type="molecule type" value="Genomic_DNA"/>
</dbReference>
<dbReference type="InterPro" id="IPR019428">
    <property type="entry name" value="7TM_GPCR_serpentine_rcpt_Str"/>
</dbReference>
<keyword evidence="1" id="KW-1133">Transmembrane helix</keyword>
<organism evidence="2 4">
    <name type="scientific">Pristionchus entomophagus</name>
    <dbReference type="NCBI Taxonomy" id="358040"/>
    <lineage>
        <taxon>Eukaryota</taxon>
        <taxon>Metazoa</taxon>
        <taxon>Ecdysozoa</taxon>
        <taxon>Nematoda</taxon>
        <taxon>Chromadorea</taxon>
        <taxon>Rhabditida</taxon>
        <taxon>Rhabditina</taxon>
        <taxon>Diplogasteromorpha</taxon>
        <taxon>Diplogasteroidea</taxon>
        <taxon>Neodiplogasteridae</taxon>
        <taxon>Pristionchus</taxon>
    </lineage>
</organism>
<evidence type="ECO:0000256" key="1">
    <source>
        <dbReference type="SAM" id="Phobius"/>
    </source>
</evidence>
<feature type="non-terminal residue" evidence="2">
    <location>
        <position position="68"/>
    </location>
</feature>
<reference evidence="2" key="1">
    <citation type="submission" date="2023-10" db="EMBL/GenBank/DDBJ databases">
        <title>Genome assembly of Pristionchus species.</title>
        <authorList>
            <person name="Yoshida K."/>
            <person name="Sommer R.J."/>
        </authorList>
    </citation>
    <scope>NUCLEOTIDE SEQUENCE</scope>
    <source>
        <strain evidence="2">RS0144</strain>
    </source>
</reference>
<evidence type="ECO:0000313" key="3">
    <source>
        <dbReference type="EMBL" id="GMS81872.1"/>
    </source>
</evidence>
<evidence type="ECO:0000313" key="2">
    <source>
        <dbReference type="EMBL" id="GMS81871.1"/>
    </source>
</evidence>
<proteinExistence type="predicted"/>
<accession>A0AAV5SEV1</accession>
<evidence type="ECO:0000313" key="4">
    <source>
        <dbReference type="Proteomes" id="UP001432027"/>
    </source>
</evidence>
<dbReference type="Pfam" id="PF10326">
    <property type="entry name" value="7TM_GPCR_Str"/>
    <property type="match status" value="1"/>
</dbReference>